<keyword evidence="3" id="KW-1185">Reference proteome</keyword>
<dbReference type="Gene3D" id="3.40.50.11190">
    <property type="match status" value="1"/>
</dbReference>
<dbReference type="SUPFAM" id="SSF53756">
    <property type="entry name" value="UDP-Glycosyltransferase/glycogen phosphorylase"/>
    <property type="match status" value="1"/>
</dbReference>
<organism evidence="2 3">
    <name type="scientific">Spongiactinospora gelatinilytica</name>
    <dbReference type="NCBI Taxonomy" id="2666298"/>
    <lineage>
        <taxon>Bacteria</taxon>
        <taxon>Bacillati</taxon>
        <taxon>Actinomycetota</taxon>
        <taxon>Actinomycetes</taxon>
        <taxon>Streptosporangiales</taxon>
        <taxon>Streptosporangiaceae</taxon>
        <taxon>Spongiactinospora</taxon>
    </lineage>
</organism>
<dbReference type="Pfam" id="PF04101">
    <property type="entry name" value="Glyco_tran_28_C"/>
    <property type="match status" value="1"/>
</dbReference>
<name>A0A2W2FT81_9ACTN</name>
<protein>
    <submittedName>
        <fullName evidence="2">Spore coat protein</fullName>
    </submittedName>
</protein>
<proteinExistence type="predicted"/>
<dbReference type="RefSeq" id="WP_111169673.1">
    <property type="nucleotide sequence ID" value="NZ_POUA01000210.1"/>
</dbReference>
<keyword evidence="2" id="KW-0167">Capsid protein</keyword>
<reference evidence="2 3" key="1">
    <citation type="submission" date="2018-01" db="EMBL/GenBank/DDBJ databases">
        <title>Draft genome sequence of Sphaerisporangium sp. 7K107.</title>
        <authorList>
            <person name="Sahin N."/>
            <person name="Saygin H."/>
            <person name="Ay H."/>
        </authorList>
    </citation>
    <scope>NUCLEOTIDE SEQUENCE [LARGE SCALE GENOMIC DNA]</scope>
    <source>
        <strain evidence="2 3">7K107</strain>
    </source>
</reference>
<sequence>MNGRVGVRCDAGPGVGVGHLVRCVALAEELSARGTEVLFLGDVGGLPWAAAQLERRGLPLLPARPGAEALGSQAACLDLDAVVLDSYDLAPETGMALRRAGIPVLAIIDGDTRGQSADLYLDQNLGAEDRHAGLPVLAGTRYVLLRDEVRRHRSVPAGGIPHVLCFFGGTDATGVTMGWLDALAATGVPFSATVIAPETVVPPPGLPISVLPPTDELPRLMAQADLVITAAGTTVWELLYLGVPTALTWVRDNQLLGYHGVTKRGLAAGLGAGNDPYSAVPALRELLAEPARRARYARRGRRVVDGLGRERVADALARIR</sequence>
<feature type="domain" description="Glycosyl transferase family 28 C-terminal" evidence="1">
    <location>
        <begin position="206"/>
        <end position="247"/>
    </location>
</feature>
<evidence type="ECO:0000259" key="1">
    <source>
        <dbReference type="Pfam" id="PF04101"/>
    </source>
</evidence>
<gene>
    <name evidence="2" type="ORF">C1I98_23900</name>
</gene>
<evidence type="ECO:0000313" key="3">
    <source>
        <dbReference type="Proteomes" id="UP000248544"/>
    </source>
</evidence>
<dbReference type="Gene3D" id="3.40.50.2000">
    <property type="entry name" value="Glycogen Phosphorylase B"/>
    <property type="match status" value="1"/>
</dbReference>
<dbReference type="EMBL" id="POUA01000210">
    <property type="protein sequence ID" value="PZG38933.1"/>
    <property type="molecule type" value="Genomic_DNA"/>
</dbReference>
<evidence type="ECO:0000313" key="2">
    <source>
        <dbReference type="EMBL" id="PZG38933.1"/>
    </source>
</evidence>
<dbReference type="GO" id="GO:0016758">
    <property type="term" value="F:hexosyltransferase activity"/>
    <property type="evidence" value="ECO:0007669"/>
    <property type="project" value="InterPro"/>
</dbReference>
<dbReference type="InterPro" id="IPR007235">
    <property type="entry name" value="Glyco_trans_28_C"/>
</dbReference>
<comment type="caution">
    <text evidence="2">The sequence shown here is derived from an EMBL/GenBank/DDBJ whole genome shotgun (WGS) entry which is preliminary data.</text>
</comment>
<dbReference type="Proteomes" id="UP000248544">
    <property type="component" value="Unassembled WGS sequence"/>
</dbReference>
<keyword evidence="2" id="KW-0946">Virion</keyword>
<accession>A0A2W2FT81</accession>
<dbReference type="AlphaFoldDB" id="A0A2W2FT81"/>